<dbReference type="PROSITE" id="PS51225">
    <property type="entry name" value="MARVEL"/>
    <property type="match status" value="1"/>
</dbReference>
<evidence type="ECO:0000256" key="4">
    <source>
        <dbReference type="ARBA" id="ARBA00022989"/>
    </source>
</evidence>
<evidence type="ECO:0000256" key="3">
    <source>
        <dbReference type="ARBA" id="ARBA00022692"/>
    </source>
</evidence>
<accession>A0AA85K3D4</accession>
<evidence type="ECO:0000256" key="5">
    <source>
        <dbReference type="ARBA" id="ARBA00023136"/>
    </source>
</evidence>
<dbReference type="GO" id="GO:0031594">
    <property type="term" value="C:neuromuscular junction"/>
    <property type="evidence" value="ECO:0007669"/>
    <property type="project" value="TreeGrafter"/>
</dbReference>
<dbReference type="Pfam" id="PF01284">
    <property type="entry name" value="MARVEL"/>
    <property type="match status" value="1"/>
</dbReference>
<keyword evidence="9" id="KW-1185">Reference proteome</keyword>
<evidence type="ECO:0000256" key="1">
    <source>
        <dbReference type="ARBA" id="ARBA00004141"/>
    </source>
</evidence>
<dbReference type="Proteomes" id="UP000050795">
    <property type="component" value="Unassembled WGS sequence"/>
</dbReference>
<dbReference type="PANTHER" id="PTHR10838:SF20">
    <property type="entry name" value="SYNAPTOGYRIN"/>
    <property type="match status" value="1"/>
</dbReference>
<evidence type="ECO:0000313" key="10">
    <source>
        <dbReference type="WBParaSite" id="TREG1_7050.1"/>
    </source>
</evidence>
<comment type="subcellular location">
    <subcellularLocation>
        <location evidence="1">Membrane</location>
        <topology evidence="1">Multi-pass membrane protein</topology>
    </subcellularLocation>
</comment>
<sequence>MSNKERLVFGLEVDMFSVDWIYSTTRLEFFDYVRKPQVLLRLSCMVLATVVIGIVHNCCYVYGICLFNEDQGSCGYSLFLSSMSLIVSVIYLWLDIIVDNVTNVDIRKSIVKIDTILTSLWSFLWLVAFCLLCNRWQNTKPDFLTHNAVSADGPRSAIAFTFFTMVVWIILGYFTYKSYKATEALCSNFAYGETDNSPGYHGFSNDANMLDATGPGPLDPDTPTGHANMDYHVGNIRAGFGGVYSGDTMGGYQP</sequence>
<organism evidence="9 10">
    <name type="scientific">Trichobilharzia regenti</name>
    <name type="common">Nasal bird schistosome</name>
    <dbReference type="NCBI Taxonomy" id="157069"/>
    <lineage>
        <taxon>Eukaryota</taxon>
        <taxon>Metazoa</taxon>
        <taxon>Spiralia</taxon>
        <taxon>Lophotrochozoa</taxon>
        <taxon>Platyhelminthes</taxon>
        <taxon>Trematoda</taxon>
        <taxon>Digenea</taxon>
        <taxon>Strigeidida</taxon>
        <taxon>Schistosomatoidea</taxon>
        <taxon>Schistosomatidae</taxon>
        <taxon>Trichobilharzia</taxon>
    </lineage>
</organism>
<feature type="transmembrane region" description="Helical" evidence="7">
    <location>
        <begin position="75"/>
        <end position="94"/>
    </location>
</feature>
<dbReference type="InterPro" id="IPR016579">
    <property type="entry name" value="Synaptogyrin"/>
</dbReference>
<dbReference type="AlphaFoldDB" id="A0AA85K3D4"/>
<feature type="transmembrane region" description="Helical" evidence="7">
    <location>
        <begin position="157"/>
        <end position="176"/>
    </location>
</feature>
<dbReference type="GO" id="GO:0030672">
    <property type="term" value="C:synaptic vesicle membrane"/>
    <property type="evidence" value="ECO:0007669"/>
    <property type="project" value="TreeGrafter"/>
</dbReference>
<comment type="similarity">
    <text evidence="2">Belongs to the synaptogyrin family.</text>
</comment>
<evidence type="ECO:0000256" key="7">
    <source>
        <dbReference type="SAM" id="Phobius"/>
    </source>
</evidence>
<evidence type="ECO:0000259" key="8">
    <source>
        <dbReference type="PROSITE" id="PS51225"/>
    </source>
</evidence>
<protein>
    <recommendedName>
        <fullName evidence="8">MARVEL domain-containing protein</fullName>
    </recommendedName>
</protein>
<keyword evidence="3 6" id="KW-0812">Transmembrane</keyword>
<keyword evidence="5 6" id="KW-0472">Membrane</keyword>
<keyword evidence="4 7" id="KW-1133">Transmembrane helix</keyword>
<dbReference type="InterPro" id="IPR008253">
    <property type="entry name" value="Marvel"/>
</dbReference>
<reference evidence="9" key="1">
    <citation type="submission" date="2022-06" db="EMBL/GenBank/DDBJ databases">
        <authorList>
            <person name="Berger JAMES D."/>
            <person name="Berger JAMES D."/>
        </authorList>
    </citation>
    <scope>NUCLEOTIDE SEQUENCE [LARGE SCALE GENOMIC DNA]</scope>
</reference>
<evidence type="ECO:0000256" key="2">
    <source>
        <dbReference type="ARBA" id="ARBA00010252"/>
    </source>
</evidence>
<dbReference type="PANTHER" id="PTHR10838">
    <property type="entry name" value="SYNAPTOGYRIN"/>
    <property type="match status" value="1"/>
</dbReference>
<name>A0AA85K3D4_TRIRE</name>
<feature type="domain" description="MARVEL" evidence="8">
    <location>
        <begin position="32"/>
        <end position="180"/>
    </location>
</feature>
<evidence type="ECO:0000313" key="9">
    <source>
        <dbReference type="Proteomes" id="UP000050795"/>
    </source>
</evidence>
<feature type="transmembrane region" description="Helical" evidence="7">
    <location>
        <begin position="38"/>
        <end position="63"/>
    </location>
</feature>
<proteinExistence type="inferred from homology"/>
<feature type="transmembrane region" description="Helical" evidence="7">
    <location>
        <begin position="115"/>
        <end position="137"/>
    </location>
</feature>
<reference evidence="10" key="2">
    <citation type="submission" date="2023-11" db="UniProtKB">
        <authorList>
            <consortium name="WormBaseParasite"/>
        </authorList>
    </citation>
    <scope>IDENTIFICATION</scope>
</reference>
<evidence type="ECO:0000256" key="6">
    <source>
        <dbReference type="PROSITE-ProRule" id="PRU00581"/>
    </source>
</evidence>
<dbReference type="WBParaSite" id="TREG1_7050.1">
    <property type="protein sequence ID" value="TREG1_7050.1"/>
    <property type="gene ID" value="TREG1_7050"/>
</dbReference>